<dbReference type="AlphaFoldDB" id="A0A953HXY1"/>
<protein>
    <submittedName>
        <fullName evidence="2">Gfo/Idh/MocA family oxidoreductase</fullName>
    </submittedName>
</protein>
<sequence length="338" mass="36715">MHKEKRRKFLKTMGLTTAALGAAPYILRSQNSIKAAPGKRVGIIGLDTSHSIAFTKAMNVQNHADLLGYKVVAAYPHGSKDIESSVKRIPGYIKDVQEMGVEVVDSIDAMLEKVDVVLLETNDGRRHLEQVLPVLKAGKRVFVDKPVAASLEDTLKIYAASKEYGIPIFSASSLRYIKGAKEVAEGKVGRVLGANTWSPAKIEKTHPDMYWYGVHGVETLFTVMGTGCQEVSRVHTEGCDVITGVWDDGRVGVFRGQRAGKPGYGGHVFGEKGGLNLGPYQGYLPLLVDVAHYFDTGEVPVTPEETIEIFAFMSAADVSKKKKGKSVRLDKVLKKAGA</sequence>
<evidence type="ECO:0000259" key="1">
    <source>
        <dbReference type="Pfam" id="PF01408"/>
    </source>
</evidence>
<dbReference type="InterPro" id="IPR006311">
    <property type="entry name" value="TAT_signal"/>
</dbReference>
<keyword evidence="3" id="KW-1185">Reference proteome</keyword>
<dbReference type="Proteomes" id="UP000753961">
    <property type="component" value="Unassembled WGS sequence"/>
</dbReference>
<dbReference type="EMBL" id="JAHVHU010000009">
    <property type="protein sequence ID" value="MBY5958696.1"/>
    <property type="molecule type" value="Genomic_DNA"/>
</dbReference>
<dbReference type="Gene3D" id="3.40.50.720">
    <property type="entry name" value="NAD(P)-binding Rossmann-like Domain"/>
    <property type="match status" value="1"/>
</dbReference>
<dbReference type="PROSITE" id="PS51318">
    <property type="entry name" value="TAT"/>
    <property type="match status" value="1"/>
</dbReference>
<dbReference type="InterPro" id="IPR050463">
    <property type="entry name" value="Gfo/Idh/MocA_oxidrdct_glycsds"/>
</dbReference>
<dbReference type="GO" id="GO:0000166">
    <property type="term" value="F:nucleotide binding"/>
    <property type="evidence" value="ECO:0007669"/>
    <property type="project" value="InterPro"/>
</dbReference>
<dbReference type="RefSeq" id="WP_222580228.1">
    <property type="nucleotide sequence ID" value="NZ_JAHVHU010000009.1"/>
</dbReference>
<dbReference type="PANTHER" id="PTHR43818:SF9">
    <property type="entry name" value="HYPOTHETICAL OXIDOREDUCTASE"/>
    <property type="match status" value="1"/>
</dbReference>
<gene>
    <name evidence="2" type="ORF">KUV50_11160</name>
</gene>
<feature type="domain" description="Gfo/Idh/MocA-like oxidoreductase N-terminal" evidence="1">
    <location>
        <begin position="40"/>
        <end position="165"/>
    </location>
</feature>
<accession>A0A953HXY1</accession>
<evidence type="ECO:0000313" key="3">
    <source>
        <dbReference type="Proteomes" id="UP000753961"/>
    </source>
</evidence>
<dbReference type="Pfam" id="PF01408">
    <property type="entry name" value="GFO_IDH_MocA"/>
    <property type="match status" value="1"/>
</dbReference>
<name>A0A953HXY1_9BACT</name>
<organism evidence="2 3">
    <name type="scientific">Membranihabitans marinus</name>
    <dbReference type="NCBI Taxonomy" id="1227546"/>
    <lineage>
        <taxon>Bacteria</taxon>
        <taxon>Pseudomonadati</taxon>
        <taxon>Bacteroidota</taxon>
        <taxon>Saprospiria</taxon>
        <taxon>Saprospirales</taxon>
        <taxon>Saprospiraceae</taxon>
        <taxon>Membranihabitans</taxon>
    </lineage>
</organism>
<dbReference type="InterPro" id="IPR000683">
    <property type="entry name" value="Gfo/Idh/MocA-like_OxRdtase_N"/>
</dbReference>
<dbReference type="PANTHER" id="PTHR43818">
    <property type="entry name" value="BCDNA.GH03377"/>
    <property type="match status" value="1"/>
</dbReference>
<dbReference type="SUPFAM" id="SSF51735">
    <property type="entry name" value="NAD(P)-binding Rossmann-fold domains"/>
    <property type="match status" value="1"/>
</dbReference>
<dbReference type="InterPro" id="IPR036291">
    <property type="entry name" value="NAD(P)-bd_dom_sf"/>
</dbReference>
<evidence type="ECO:0000313" key="2">
    <source>
        <dbReference type="EMBL" id="MBY5958696.1"/>
    </source>
</evidence>
<reference evidence="2" key="1">
    <citation type="submission" date="2021-06" db="EMBL/GenBank/DDBJ databases">
        <title>44 bacteria genomes isolated from Dapeng, Shenzhen.</title>
        <authorList>
            <person name="Zheng W."/>
            <person name="Yu S."/>
            <person name="Huang Y."/>
        </authorList>
    </citation>
    <scope>NUCLEOTIDE SEQUENCE</scope>
    <source>
        <strain evidence="2">DP5N28-2</strain>
    </source>
</reference>
<proteinExistence type="predicted"/>
<comment type="caution">
    <text evidence="2">The sequence shown here is derived from an EMBL/GenBank/DDBJ whole genome shotgun (WGS) entry which is preliminary data.</text>
</comment>